<dbReference type="Gene3D" id="3.40.50.300">
    <property type="entry name" value="P-loop containing nucleotide triphosphate hydrolases"/>
    <property type="match status" value="1"/>
</dbReference>
<proteinExistence type="inferred from homology"/>
<dbReference type="SUPFAM" id="SSF52540">
    <property type="entry name" value="P-loop containing nucleoside triphosphate hydrolases"/>
    <property type="match status" value="1"/>
</dbReference>
<dbReference type="EMBL" id="JAAAUY010000331">
    <property type="protein sequence ID" value="KAF9331320.1"/>
    <property type="molecule type" value="Genomic_DNA"/>
</dbReference>
<feature type="compositionally biased region" description="Polar residues" evidence="6">
    <location>
        <begin position="17"/>
        <end position="30"/>
    </location>
</feature>
<keyword evidence="5" id="KW-0175">Coiled coil</keyword>
<accession>A0A9P5VLU9</accession>
<feature type="compositionally biased region" description="Basic and acidic residues" evidence="6">
    <location>
        <begin position="94"/>
        <end position="109"/>
    </location>
</feature>
<dbReference type="GO" id="GO:0005524">
    <property type="term" value="F:ATP binding"/>
    <property type="evidence" value="ECO:0007669"/>
    <property type="project" value="UniProtKB-KW"/>
</dbReference>
<keyword evidence="4" id="KW-0238">DNA-binding</keyword>
<keyword evidence="2" id="KW-0547">Nucleotide-binding</keyword>
<dbReference type="Pfam" id="PF05192">
    <property type="entry name" value="MutS_III"/>
    <property type="match status" value="1"/>
</dbReference>
<evidence type="ECO:0000256" key="4">
    <source>
        <dbReference type="ARBA" id="ARBA00023125"/>
    </source>
</evidence>
<dbReference type="AlphaFoldDB" id="A0A9P5VLU9"/>
<evidence type="ECO:0000259" key="7">
    <source>
        <dbReference type="PROSITE" id="PS00486"/>
    </source>
</evidence>
<reference evidence="8" key="1">
    <citation type="journal article" date="2020" name="Fungal Divers.">
        <title>Resolving the Mortierellaceae phylogeny through synthesis of multi-gene phylogenetics and phylogenomics.</title>
        <authorList>
            <person name="Vandepol N."/>
            <person name="Liber J."/>
            <person name="Desiro A."/>
            <person name="Na H."/>
            <person name="Kennedy M."/>
            <person name="Barry K."/>
            <person name="Grigoriev I.V."/>
            <person name="Miller A.N."/>
            <person name="O'Donnell K."/>
            <person name="Stajich J.E."/>
            <person name="Bonito G."/>
        </authorList>
    </citation>
    <scope>NUCLEOTIDE SEQUENCE</scope>
    <source>
        <strain evidence="8">NVP1</strain>
    </source>
</reference>
<evidence type="ECO:0000256" key="2">
    <source>
        <dbReference type="ARBA" id="ARBA00022741"/>
    </source>
</evidence>
<evidence type="ECO:0000313" key="8">
    <source>
        <dbReference type="EMBL" id="KAF9331320.1"/>
    </source>
</evidence>
<dbReference type="GO" id="GO:0140664">
    <property type="term" value="F:ATP-dependent DNA damage sensor activity"/>
    <property type="evidence" value="ECO:0007669"/>
    <property type="project" value="InterPro"/>
</dbReference>
<dbReference type="SMART" id="SM00534">
    <property type="entry name" value="MUTSac"/>
    <property type="match status" value="1"/>
</dbReference>
<dbReference type="Pfam" id="PF00488">
    <property type="entry name" value="MutS_V"/>
    <property type="match status" value="1"/>
</dbReference>
<dbReference type="InterPro" id="IPR000432">
    <property type="entry name" value="DNA_mismatch_repair_MutS_C"/>
</dbReference>
<evidence type="ECO:0000256" key="6">
    <source>
        <dbReference type="SAM" id="MobiDB-lite"/>
    </source>
</evidence>
<dbReference type="PANTHER" id="PTHR11361:SF20">
    <property type="entry name" value="MUTS PROTEIN HOMOLOG 5"/>
    <property type="match status" value="1"/>
</dbReference>
<comment type="similarity">
    <text evidence="1">Belongs to the DNA mismatch repair MutS family.</text>
</comment>
<keyword evidence="9" id="KW-1185">Reference proteome</keyword>
<dbReference type="InterPro" id="IPR007696">
    <property type="entry name" value="DNA_mismatch_repair_MutS_core"/>
</dbReference>
<dbReference type="Proteomes" id="UP000696485">
    <property type="component" value="Unassembled WGS sequence"/>
</dbReference>
<dbReference type="Pfam" id="PF05190">
    <property type="entry name" value="MutS_IV"/>
    <property type="match status" value="1"/>
</dbReference>
<dbReference type="InterPro" id="IPR036187">
    <property type="entry name" value="DNA_mismatch_repair_MutS_sf"/>
</dbReference>
<feature type="compositionally biased region" description="Polar residues" evidence="6">
    <location>
        <begin position="37"/>
        <end position="57"/>
    </location>
</feature>
<name>A0A9P5VLU9_9FUNG</name>
<evidence type="ECO:0000256" key="3">
    <source>
        <dbReference type="ARBA" id="ARBA00022840"/>
    </source>
</evidence>
<dbReference type="SUPFAM" id="SSF48334">
    <property type="entry name" value="DNA repair protein MutS, domain III"/>
    <property type="match status" value="1"/>
</dbReference>
<feature type="compositionally biased region" description="Low complexity" evidence="6">
    <location>
        <begin position="73"/>
        <end position="90"/>
    </location>
</feature>
<evidence type="ECO:0000256" key="1">
    <source>
        <dbReference type="ARBA" id="ARBA00006271"/>
    </source>
</evidence>
<dbReference type="GO" id="GO:0006298">
    <property type="term" value="P:mismatch repair"/>
    <property type="evidence" value="ECO:0007669"/>
    <property type="project" value="InterPro"/>
</dbReference>
<dbReference type="InterPro" id="IPR007861">
    <property type="entry name" value="DNA_mismatch_repair_MutS_clamp"/>
</dbReference>
<dbReference type="GO" id="GO:0005634">
    <property type="term" value="C:nucleus"/>
    <property type="evidence" value="ECO:0007669"/>
    <property type="project" value="TreeGrafter"/>
</dbReference>
<dbReference type="GO" id="GO:0030983">
    <property type="term" value="F:mismatched DNA binding"/>
    <property type="evidence" value="ECO:0007669"/>
    <property type="project" value="InterPro"/>
</dbReference>
<feature type="compositionally biased region" description="Polar residues" evidence="6">
    <location>
        <begin position="988"/>
        <end position="1000"/>
    </location>
</feature>
<gene>
    <name evidence="8" type="primary">MSH5</name>
    <name evidence="8" type="ORF">BG006_005822</name>
</gene>
<feature type="domain" description="DNA mismatch repair proteins mutS family" evidence="7">
    <location>
        <begin position="815"/>
        <end position="831"/>
    </location>
</feature>
<organism evidence="8 9">
    <name type="scientific">Podila minutissima</name>
    <dbReference type="NCBI Taxonomy" id="64525"/>
    <lineage>
        <taxon>Eukaryota</taxon>
        <taxon>Fungi</taxon>
        <taxon>Fungi incertae sedis</taxon>
        <taxon>Mucoromycota</taxon>
        <taxon>Mortierellomycotina</taxon>
        <taxon>Mortierellomycetes</taxon>
        <taxon>Mortierellales</taxon>
        <taxon>Mortierellaceae</taxon>
        <taxon>Podila</taxon>
    </lineage>
</organism>
<dbReference type="GO" id="GO:0051026">
    <property type="term" value="P:chiasma assembly"/>
    <property type="evidence" value="ECO:0007669"/>
    <property type="project" value="TreeGrafter"/>
</dbReference>
<dbReference type="PANTHER" id="PTHR11361">
    <property type="entry name" value="DNA MISMATCH REPAIR PROTEIN MUTS FAMILY MEMBER"/>
    <property type="match status" value="1"/>
</dbReference>
<dbReference type="InterPro" id="IPR045076">
    <property type="entry name" value="MutS"/>
</dbReference>
<protein>
    <submittedName>
        <fullName evidence="8">MutS protein msh5</fullName>
    </submittedName>
</protein>
<evidence type="ECO:0000313" key="9">
    <source>
        <dbReference type="Proteomes" id="UP000696485"/>
    </source>
</evidence>
<feature type="region of interest" description="Disordered" evidence="6">
    <location>
        <begin position="1"/>
        <end position="126"/>
    </location>
</feature>
<comment type="caution">
    <text evidence="8">The sequence shown here is derived from an EMBL/GenBank/DDBJ whole genome shotgun (WGS) entry which is preliminary data.</text>
</comment>
<sequence length="1115" mass="124395">MEQRQRMFNFTKPKGAGTSSVPETTLTTGNMVAEQAMSPQSAWTSGPRRSQAFTSRQSDGRQAVGATVSNIESHSFAQSSSRFQASSNSNGDEGGDRLLEQEESLHWSESRFGTEGASHLAANRSRTVNTTRSTGFIGQDGSSGIASEAYGTNADEIQRSSDNAEGDIILAINFRGRRLGCAYFDTQLSKLFVMQDMTECKSLDVVETIKMQVRPSLVFTTSRLDEDIMELLKANSLGHEIKVEVRPNGDFSSPLGISKLLSVMINTRRAARPARANEIQPPLAGMADEATRKEALMLLSNIIDIQSAESIGCAGAIVGYLSRNGIAIRNTHDGCSLTIFTIASFSIDNFMFINPNAMSSLQIFEDETHPSMHSSIRGRKEGLSLFGITNTARTTQGRYLLKQWFLRPSLEMDVILSRHRTVGCFLRPENSVTVDQLASCLGHIKNMPKILLSLHRRVNIAEWQAIHQFTYYAIKIHNLSQDFILHDSPILQQIQDQFATHDLMDVATMINTILDFDESVIEGRCVVKHNVDEHLDEMRRTYQGLDSFLSQIAKEISETIPTEFTHAINVIYFPQLGYLIAVPMNANWQTPEDFELEGLRFQFKTEHTVYYKNDKMRQLDEDLGDLHGLIVDREIDILQALQERIQEYELFLLSCSEVCSGLDALLALAYSAKLRNYKQPVMTNKNVLCIERGRLGDALDGPDDSSSMAPPQTLTNDDSRFAVASSETSEYIDNKVMILCGANCSGKSVYLKQVALITYMAHIGSFVPAESATIGITDKILTRLQTCDTVSNNQSVFMTDLQQVSLALRLSTMRSLVLLDEFGKGTTSADGAGLFCGTIEHFATRLAADRPKVVATTHFHELFENRLLDTSLPISFHMMEIYQEADDQDATFLFRVVPGKNPSSLGPACAASSGVPMQVVKRGAYLSRLFRRYEVVVPIMSEHELELMTMYEALVRMFVSLDLDQNLDLEDRMGKQVTRDGPPKQATDMGTSTQRVPPTTAAQVKDAKEGDVWTDERIREYYESDEAAQDLDLLMNFDMREFMDLKAPAADSDKNVLEKEQETNEEAEVRKALAVHAEIDEMLDLAAQVARLEQEHTIVLNSSSSENEDEDDDEY</sequence>
<feature type="region of interest" description="Disordered" evidence="6">
    <location>
        <begin position="975"/>
        <end position="1000"/>
    </location>
</feature>
<feature type="coiled-coil region" evidence="5">
    <location>
        <begin position="1050"/>
        <end position="1095"/>
    </location>
</feature>
<dbReference type="SMART" id="SM00533">
    <property type="entry name" value="MUTSd"/>
    <property type="match status" value="1"/>
</dbReference>
<dbReference type="PROSITE" id="PS00486">
    <property type="entry name" value="DNA_MISMATCH_REPAIR_2"/>
    <property type="match status" value="1"/>
</dbReference>
<keyword evidence="3" id="KW-0067">ATP-binding</keyword>
<evidence type="ECO:0000256" key="5">
    <source>
        <dbReference type="SAM" id="Coils"/>
    </source>
</evidence>
<dbReference type="Gene3D" id="1.10.1420.10">
    <property type="match status" value="1"/>
</dbReference>
<dbReference type="InterPro" id="IPR027417">
    <property type="entry name" value="P-loop_NTPase"/>
</dbReference>